<protein>
    <submittedName>
        <fullName evidence="1">Uncharacterized protein</fullName>
    </submittedName>
</protein>
<keyword evidence="2" id="KW-1185">Reference proteome</keyword>
<name>A0ABP3T697_9ACTN</name>
<dbReference type="Proteomes" id="UP001500724">
    <property type="component" value="Unassembled WGS sequence"/>
</dbReference>
<comment type="caution">
    <text evidence="1">The sequence shown here is derived from an EMBL/GenBank/DDBJ whole genome shotgun (WGS) entry which is preliminary data.</text>
</comment>
<sequence>MWPAEALDRGLLLVVRGWREREYAEAHPDEWQVAEEIFAEATDRTAGLFITLGPG</sequence>
<organism evidence="1 2">
    <name type="scientific">Streptomyces thermocarboxydovorans</name>
    <dbReference type="NCBI Taxonomy" id="59298"/>
    <lineage>
        <taxon>Bacteria</taxon>
        <taxon>Bacillati</taxon>
        <taxon>Actinomycetota</taxon>
        <taxon>Actinomycetes</taxon>
        <taxon>Kitasatosporales</taxon>
        <taxon>Streptomycetaceae</taxon>
        <taxon>Streptomyces</taxon>
    </lineage>
</organism>
<dbReference type="EMBL" id="BAAAGU010000114">
    <property type="protein sequence ID" value="GAA0672551.1"/>
    <property type="molecule type" value="Genomic_DNA"/>
</dbReference>
<gene>
    <name evidence="1" type="ORF">GCM10009535_60190</name>
</gene>
<reference evidence="2" key="1">
    <citation type="journal article" date="2019" name="Int. J. Syst. Evol. Microbiol.">
        <title>The Global Catalogue of Microorganisms (GCM) 10K type strain sequencing project: providing services to taxonomists for standard genome sequencing and annotation.</title>
        <authorList>
            <consortium name="The Broad Institute Genomics Platform"/>
            <consortium name="The Broad Institute Genome Sequencing Center for Infectious Disease"/>
            <person name="Wu L."/>
            <person name="Ma J."/>
        </authorList>
    </citation>
    <scope>NUCLEOTIDE SEQUENCE [LARGE SCALE GENOMIC DNA]</scope>
    <source>
        <strain evidence="2">JCM 10367</strain>
    </source>
</reference>
<evidence type="ECO:0000313" key="1">
    <source>
        <dbReference type="EMBL" id="GAA0672551.1"/>
    </source>
</evidence>
<accession>A0ABP3T697</accession>
<proteinExistence type="predicted"/>
<evidence type="ECO:0000313" key="2">
    <source>
        <dbReference type="Proteomes" id="UP001500724"/>
    </source>
</evidence>